<protein>
    <submittedName>
        <fullName evidence="1">18782_t:CDS:1</fullName>
    </submittedName>
</protein>
<reference evidence="1 2" key="1">
    <citation type="submission" date="2021-06" db="EMBL/GenBank/DDBJ databases">
        <authorList>
            <person name="Kallberg Y."/>
            <person name="Tangrot J."/>
            <person name="Rosling A."/>
        </authorList>
    </citation>
    <scope>NUCLEOTIDE SEQUENCE [LARGE SCALE GENOMIC DNA]</scope>
    <source>
        <strain evidence="1 2">120-4 pot B 10/14</strain>
    </source>
</reference>
<feature type="non-terminal residue" evidence="1">
    <location>
        <position position="44"/>
    </location>
</feature>
<dbReference type="EMBL" id="CAJVQB010155224">
    <property type="protein sequence ID" value="CAG8855996.1"/>
    <property type="molecule type" value="Genomic_DNA"/>
</dbReference>
<comment type="caution">
    <text evidence="1">The sequence shown here is derived from an EMBL/GenBank/DDBJ whole genome shotgun (WGS) entry which is preliminary data.</text>
</comment>
<keyword evidence="2" id="KW-1185">Reference proteome</keyword>
<feature type="non-terminal residue" evidence="1">
    <location>
        <position position="1"/>
    </location>
</feature>
<name>A0ABN7XMG8_GIGMA</name>
<sequence length="44" mass="5198">LSQPECESKKNTLERFEYTVREKLATKQKQIQILEGKRTFPGFP</sequence>
<proteinExistence type="predicted"/>
<organism evidence="1 2">
    <name type="scientific">Gigaspora margarita</name>
    <dbReference type="NCBI Taxonomy" id="4874"/>
    <lineage>
        <taxon>Eukaryota</taxon>
        <taxon>Fungi</taxon>
        <taxon>Fungi incertae sedis</taxon>
        <taxon>Mucoromycota</taxon>
        <taxon>Glomeromycotina</taxon>
        <taxon>Glomeromycetes</taxon>
        <taxon>Diversisporales</taxon>
        <taxon>Gigasporaceae</taxon>
        <taxon>Gigaspora</taxon>
    </lineage>
</organism>
<evidence type="ECO:0000313" key="1">
    <source>
        <dbReference type="EMBL" id="CAG8855996.1"/>
    </source>
</evidence>
<accession>A0ABN7XMG8</accession>
<dbReference type="Proteomes" id="UP000789901">
    <property type="component" value="Unassembled WGS sequence"/>
</dbReference>
<evidence type="ECO:0000313" key="2">
    <source>
        <dbReference type="Proteomes" id="UP000789901"/>
    </source>
</evidence>
<gene>
    <name evidence="1" type="ORF">GMARGA_LOCUS44817</name>
</gene>